<reference evidence="1" key="1">
    <citation type="submission" date="2019-11" db="EMBL/GenBank/DDBJ databases">
        <title>Description of new Acetobacter species.</title>
        <authorList>
            <person name="Cleenwerck I."/>
            <person name="Sombolestani A.S."/>
        </authorList>
    </citation>
    <scope>NUCLEOTIDE SEQUENCE</scope>
    <source>
        <strain evidence="1">LMG 1626</strain>
    </source>
</reference>
<comment type="caution">
    <text evidence="1">The sequence shown here is derived from an EMBL/GenBank/DDBJ whole genome shotgun (WGS) entry which is preliminary data.</text>
</comment>
<protein>
    <submittedName>
        <fullName evidence="1">Uncharacterized protein</fullName>
    </submittedName>
</protein>
<proteinExistence type="predicted"/>
<dbReference type="Proteomes" id="UP000597459">
    <property type="component" value="Unassembled WGS sequence"/>
</dbReference>
<organism evidence="1 2">
    <name type="scientific">Acetobacter estunensis</name>
    <dbReference type="NCBI Taxonomy" id="104097"/>
    <lineage>
        <taxon>Bacteria</taxon>
        <taxon>Pseudomonadati</taxon>
        <taxon>Pseudomonadota</taxon>
        <taxon>Alphaproteobacteria</taxon>
        <taxon>Acetobacterales</taxon>
        <taxon>Acetobacteraceae</taxon>
        <taxon>Acetobacter</taxon>
    </lineage>
</organism>
<sequence>MCGLVFLTCGVAGSAAHAEEPPLDTLDCRHLFVEDVRLSDQLDVVKRKEAADVAAGTAEEDQGFYVKFDPVPGVGIMKGMTLSPAGKPIRQDTNEMGRDALQARLLSVRHVEQNKLCPEVGSPVEKRTTILDDQVRGQ</sequence>
<accession>A0A967B3V8</accession>
<dbReference type="AlphaFoldDB" id="A0A967B3V8"/>
<dbReference type="EMBL" id="WOTH01000006">
    <property type="protein sequence ID" value="NHO53262.1"/>
    <property type="molecule type" value="Genomic_DNA"/>
</dbReference>
<evidence type="ECO:0000313" key="2">
    <source>
        <dbReference type="Proteomes" id="UP000597459"/>
    </source>
</evidence>
<name>A0A967B3V8_9PROT</name>
<keyword evidence="2" id="KW-1185">Reference proteome</keyword>
<gene>
    <name evidence="1" type="ORF">GOB87_04710</name>
</gene>
<evidence type="ECO:0000313" key="1">
    <source>
        <dbReference type="EMBL" id="NHO53262.1"/>
    </source>
</evidence>